<sequence>MRKLLFSVLYLVLVVPLAYAVRLVRDPLTRGRDSEAATYWKQNPAGRVTGLGGTRR</sequence>
<evidence type="ECO:0000313" key="1">
    <source>
        <dbReference type="EMBL" id="AKA59388.1"/>
    </source>
</evidence>
<proteinExistence type="predicted"/>
<organism evidence="1">
    <name type="scientific">uncultured bacterium AB_9</name>
    <dbReference type="NCBI Taxonomy" id="1630012"/>
    <lineage>
        <taxon>Bacteria</taxon>
        <taxon>environmental samples</taxon>
    </lineage>
</organism>
<reference evidence="1" key="1">
    <citation type="journal article" date="2015" name="Proc. Natl. Acad. Sci. U.S.A.">
        <title>Multiplexed metagenome mining using short DNA sequence tags facilitates targeted discovery of epoxyketone proteasome inhibitors.</title>
        <authorList>
            <person name="Owen J.G."/>
            <person name="Charlop-Powers Z."/>
            <person name="Smith A.G."/>
            <person name="Ternei M.A."/>
            <person name="Calle P.Y."/>
            <person name="Reddy B.V."/>
            <person name="Montiel D."/>
            <person name="Brady S.F."/>
        </authorList>
    </citation>
    <scope>NUCLEOTIDE SEQUENCE</scope>
</reference>
<dbReference type="EMBL" id="KP830089">
    <property type="protein sequence ID" value="AKA59388.1"/>
    <property type="molecule type" value="Genomic_DNA"/>
</dbReference>
<accession>A0A0E3JHU6</accession>
<dbReference type="AlphaFoldDB" id="A0A0E3JHU6"/>
<name>A0A0E3JHU6_9BACT</name>
<protein>
    <submittedName>
        <fullName evidence="1">Uncharacterized protein</fullName>
    </submittedName>
</protein>